<evidence type="ECO:0000313" key="1">
    <source>
        <dbReference type="EMBL" id="SHI59575.1"/>
    </source>
</evidence>
<organism evidence="1 2">
    <name type="scientific">Algibacter luteus</name>
    <dbReference type="NCBI Taxonomy" id="1178825"/>
    <lineage>
        <taxon>Bacteria</taxon>
        <taxon>Pseudomonadati</taxon>
        <taxon>Bacteroidota</taxon>
        <taxon>Flavobacteriia</taxon>
        <taxon>Flavobacteriales</taxon>
        <taxon>Flavobacteriaceae</taxon>
        <taxon>Algibacter</taxon>
    </lineage>
</organism>
<dbReference type="eggNOG" id="ENOG5032JF5">
    <property type="taxonomic scope" value="Bacteria"/>
</dbReference>
<accession>A0A1M6CEW9</accession>
<dbReference type="AlphaFoldDB" id="A0A1M6CEW9"/>
<name>A0A1M6CEW9_9FLAO</name>
<dbReference type="STRING" id="1178825.SAMN05216261_1220"/>
<dbReference type="RefSeq" id="WP_019387362.1">
    <property type="nucleotide sequence ID" value="NZ_ALIH01000005.1"/>
</dbReference>
<gene>
    <name evidence="1" type="ORF">SAMN05216261_1220</name>
</gene>
<protein>
    <recommendedName>
        <fullName evidence="3">Glycosyl transferase family 8</fullName>
    </recommendedName>
</protein>
<dbReference type="Proteomes" id="UP000184396">
    <property type="component" value="Unassembled WGS sequence"/>
</dbReference>
<proteinExistence type="predicted"/>
<reference evidence="1 2" key="1">
    <citation type="submission" date="2016-11" db="EMBL/GenBank/DDBJ databases">
        <authorList>
            <person name="Jaros S."/>
            <person name="Januszkiewicz K."/>
            <person name="Wedrychowicz H."/>
        </authorList>
    </citation>
    <scope>NUCLEOTIDE SEQUENCE [LARGE SCALE GENOMIC DNA]</scope>
    <source>
        <strain evidence="1 2">CGMCC 1.12213</strain>
    </source>
</reference>
<evidence type="ECO:0000313" key="2">
    <source>
        <dbReference type="Proteomes" id="UP000184396"/>
    </source>
</evidence>
<dbReference type="EMBL" id="FQYK01000002">
    <property type="protein sequence ID" value="SHI59575.1"/>
    <property type="molecule type" value="Genomic_DNA"/>
</dbReference>
<keyword evidence="2" id="KW-1185">Reference proteome</keyword>
<evidence type="ECO:0008006" key="3">
    <source>
        <dbReference type="Google" id="ProtNLM"/>
    </source>
</evidence>
<sequence>MKIEDIKKPIIFCHYGNSPYLFYTLKQVKLSNPENRIILLGDEDNKKVAHKAKIEHCCFKDYDDSDEIKVFNQVYQHIAGFKHKKEFWTNFVFKRWFYIHNFIKKNEINGFWHFDSDNMILSDLNKQEHKFKDFDCTEQCNGICMNGYISSYQVVNGYVNKINELFKDEAYLKEQKQDFIAHPDYAFTEMRAYKAYREQENINSVRLNKIIDNESFDDCICMDHGYERYESLLNNQYLKKIYFDAQGNFYCYHIESSQYVKMNSLNLSWVPTSLFKLVYKTYKNNIDNRKKVKNKDLILLDIFQRNTFKEKVLGCIPKSIKRKIKLLIKKI</sequence>
<dbReference type="OrthoDB" id="7299295at2"/>